<name>A0A0J9T0D1_PLAV1</name>
<reference evidence="1 2" key="1">
    <citation type="submission" date="2011-08" db="EMBL/GenBank/DDBJ databases">
        <title>The Genome Sequence of Plasmodium vivax Brazil I.</title>
        <authorList>
            <consortium name="The Broad Institute Genome Sequencing Platform"/>
            <consortium name="The Broad Institute Genome Sequencing Center for Infectious Disease"/>
            <person name="Neafsey D."/>
            <person name="Carlton J."/>
            <person name="Barnwell J."/>
            <person name="Collins W."/>
            <person name="Escalante A."/>
            <person name="Mullikin J."/>
            <person name="Saul A."/>
            <person name="Guigo R."/>
            <person name="Camara F."/>
            <person name="Young S.K."/>
            <person name="Zeng Q."/>
            <person name="Gargeya S."/>
            <person name="Fitzgerald M."/>
            <person name="Haas B."/>
            <person name="Abouelleil A."/>
            <person name="Alvarado L."/>
            <person name="Arachchi H.M."/>
            <person name="Berlin A."/>
            <person name="Brown A."/>
            <person name="Chapman S.B."/>
            <person name="Chen Z."/>
            <person name="Dunbar C."/>
            <person name="Freedman E."/>
            <person name="Gearin G."/>
            <person name="Gellesch M."/>
            <person name="Goldberg J."/>
            <person name="Griggs A."/>
            <person name="Gujja S."/>
            <person name="Heiman D."/>
            <person name="Howarth C."/>
            <person name="Larson L."/>
            <person name="Lui A."/>
            <person name="MacDonald P.J.P."/>
            <person name="Montmayeur A."/>
            <person name="Murphy C."/>
            <person name="Neiman D."/>
            <person name="Pearson M."/>
            <person name="Priest M."/>
            <person name="Roberts A."/>
            <person name="Saif S."/>
            <person name="Shea T."/>
            <person name="Shenoy N."/>
            <person name="Sisk P."/>
            <person name="Stolte C."/>
            <person name="Sykes S."/>
            <person name="Wortman J."/>
            <person name="Nusbaum C."/>
            <person name="Birren B."/>
        </authorList>
    </citation>
    <scope>NUCLEOTIDE SEQUENCE [LARGE SCALE GENOMIC DNA]</scope>
    <source>
        <strain evidence="1 2">Brazil I</strain>
    </source>
</reference>
<evidence type="ECO:0008006" key="3">
    <source>
        <dbReference type="Google" id="ProtNLM"/>
    </source>
</evidence>
<evidence type="ECO:0000313" key="1">
    <source>
        <dbReference type="EMBL" id="KMZ88584.1"/>
    </source>
</evidence>
<gene>
    <name evidence="1" type="ORF">PVBG_04793</name>
</gene>
<sequence>MNCSQHLFFICFIKKKSYYIDVYYFIFIFKTKYNIIIYTYESVNKNFIYIISYNKNYSLIHFIYKYYHYFQYPFLKSIWKLYEEFDKSVAKDKKNGVYNSLCNVVRGQTEIGEENYDNFCMKLVRNLGPFADNHKDVGLNSERCHILYHWVYYMTMKHNIPDHFTSKIFYKSNEILSASNESRMCPYYSYKENIKEPLNIIKIFNLQNVMKEIESILMQDNPKNSCYCRNFVSECTKIYNRMNSVYCSGENKSHPKNVDTCSQLNTFSTFYEFFIRSNPDLISKLPTLTDGTMNDIIPCDSEKPKVELNSINSEDHEPDRPIKIDTNAVLDTVGSNNIGKQAEYELFHNGPENENISFDQTKYNVAYSPV</sequence>
<dbReference type="EMBL" id="KQ234761">
    <property type="protein sequence ID" value="KMZ88584.1"/>
    <property type="molecule type" value="Genomic_DNA"/>
</dbReference>
<proteinExistence type="predicted"/>
<organism evidence="1 2">
    <name type="scientific">Plasmodium vivax (strain Brazil I)</name>
    <dbReference type="NCBI Taxonomy" id="1033975"/>
    <lineage>
        <taxon>Eukaryota</taxon>
        <taxon>Sar</taxon>
        <taxon>Alveolata</taxon>
        <taxon>Apicomplexa</taxon>
        <taxon>Aconoidasida</taxon>
        <taxon>Haemosporida</taxon>
        <taxon>Plasmodiidae</taxon>
        <taxon>Plasmodium</taxon>
        <taxon>Plasmodium (Plasmodium)</taxon>
    </lineage>
</organism>
<dbReference type="Proteomes" id="UP000053327">
    <property type="component" value="Unassembled WGS sequence"/>
</dbReference>
<accession>A0A0J9T0D1</accession>
<evidence type="ECO:0000313" key="2">
    <source>
        <dbReference type="Proteomes" id="UP000053327"/>
    </source>
</evidence>
<protein>
    <recommendedName>
        <fullName evidence="3">Variable surface protein</fullName>
    </recommendedName>
</protein>
<dbReference type="AlphaFoldDB" id="A0A0J9T0D1"/>